<dbReference type="KEGG" id="ahz:APS56_06140"/>
<accession>A0A0P0D1J0</accession>
<dbReference type="PANTHER" id="PTHR48081">
    <property type="entry name" value="AB HYDROLASE SUPERFAMILY PROTEIN C4A8.06C"/>
    <property type="match status" value="1"/>
</dbReference>
<dbReference type="GO" id="GO:0004806">
    <property type="term" value="F:triacylglycerol lipase activity"/>
    <property type="evidence" value="ECO:0007669"/>
    <property type="project" value="TreeGrafter"/>
</dbReference>
<dbReference type="SUPFAM" id="SSF53474">
    <property type="entry name" value="alpha/beta-Hydrolases"/>
    <property type="match status" value="1"/>
</dbReference>
<evidence type="ECO:0000313" key="6">
    <source>
        <dbReference type="Proteomes" id="UP000057981"/>
    </source>
</evidence>
<dbReference type="PANTHER" id="PTHR48081:SF30">
    <property type="entry name" value="ACETYL-HYDROLASE LIPR-RELATED"/>
    <property type="match status" value="1"/>
</dbReference>
<dbReference type="AlphaFoldDB" id="A0A0P0D1J0"/>
<dbReference type="OrthoDB" id="9796689at2"/>
<dbReference type="PATRIC" id="fig|1736674.3.peg.1254"/>
<proteinExistence type="inferred from homology"/>
<dbReference type="EMBL" id="CP012898">
    <property type="protein sequence ID" value="ALJ04730.1"/>
    <property type="molecule type" value="Genomic_DNA"/>
</dbReference>
<gene>
    <name evidence="5" type="ORF">APS56_06140</name>
</gene>
<dbReference type="InterPro" id="IPR029058">
    <property type="entry name" value="AB_hydrolase_fold"/>
</dbReference>
<dbReference type="InterPro" id="IPR050300">
    <property type="entry name" value="GDXG_lipolytic_enzyme"/>
</dbReference>
<dbReference type="Pfam" id="PF20434">
    <property type="entry name" value="BD-FAE"/>
    <property type="match status" value="1"/>
</dbReference>
<feature type="chain" id="PRO_5006043219" description="BD-FAE-like domain-containing protein" evidence="3">
    <location>
        <begin position="23"/>
        <end position="291"/>
    </location>
</feature>
<name>A0A0P0D1J0_9FLAO</name>
<dbReference type="InterPro" id="IPR049492">
    <property type="entry name" value="BD-FAE-like_dom"/>
</dbReference>
<keyword evidence="6" id="KW-1185">Reference proteome</keyword>
<protein>
    <recommendedName>
        <fullName evidence="4">BD-FAE-like domain-containing protein</fullName>
    </recommendedName>
</protein>
<keyword evidence="2" id="KW-0378">Hydrolase</keyword>
<sequence>MKLKKITTSLLILVFTATNILAQDMVPDKKILYKVVNGDSLYLHVFKTKPLKKPTAAIVFFFGGGWTSGNPNQFYQQSEYFASRGILAISAEYRIKNTHNTSPFECVEDGKSAIRWIREHAKTLNINPNKIIAAGGSAGGHVALCTALVEGHENLQENLAISSIPNAVVGYNPVLDTTEKGYGYKKVIGRETEISPCHQVKKNMPPMLLFHGKEDKTVPFENATRFTSLMKGAGNTCNLVAIDGEGHGFFNGSFFRKGNNNTYFNLTMYDTDVFLRKLGFIKNKPTIKRRI</sequence>
<evidence type="ECO:0000256" key="2">
    <source>
        <dbReference type="ARBA" id="ARBA00022801"/>
    </source>
</evidence>
<dbReference type="RefSeq" id="WP_054726056.1">
    <property type="nucleotide sequence ID" value="NZ_CP012898.1"/>
</dbReference>
<organism evidence="5 6">
    <name type="scientific">Pseudalgibacter alginicilyticus</name>
    <dbReference type="NCBI Taxonomy" id="1736674"/>
    <lineage>
        <taxon>Bacteria</taxon>
        <taxon>Pseudomonadati</taxon>
        <taxon>Bacteroidota</taxon>
        <taxon>Flavobacteriia</taxon>
        <taxon>Flavobacteriales</taxon>
        <taxon>Flavobacteriaceae</taxon>
        <taxon>Pseudalgibacter</taxon>
    </lineage>
</organism>
<feature type="domain" description="BD-FAE-like" evidence="4">
    <location>
        <begin position="45"/>
        <end position="227"/>
    </location>
</feature>
<comment type="similarity">
    <text evidence="1">Belongs to the 'GDXG' lipolytic enzyme family.</text>
</comment>
<evidence type="ECO:0000256" key="3">
    <source>
        <dbReference type="SAM" id="SignalP"/>
    </source>
</evidence>
<evidence type="ECO:0000259" key="4">
    <source>
        <dbReference type="Pfam" id="PF20434"/>
    </source>
</evidence>
<evidence type="ECO:0000313" key="5">
    <source>
        <dbReference type="EMBL" id="ALJ04730.1"/>
    </source>
</evidence>
<dbReference type="Proteomes" id="UP000057981">
    <property type="component" value="Chromosome"/>
</dbReference>
<dbReference type="Gene3D" id="3.40.50.1820">
    <property type="entry name" value="alpha/beta hydrolase"/>
    <property type="match status" value="1"/>
</dbReference>
<dbReference type="STRING" id="1736674.APS56_06140"/>
<evidence type="ECO:0000256" key="1">
    <source>
        <dbReference type="ARBA" id="ARBA00010515"/>
    </source>
</evidence>
<reference evidence="5 6" key="1">
    <citation type="submission" date="2015-10" db="EMBL/GenBank/DDBJ databases">
        <authorList>
            <person name="Gilbert D.G."/>
        </authorList>
    </citation>
    <scope>NUCLEOTIDE SEQUENCE [LARGE SCALE GENOMIC DNA]</scope>
    <source>
        <strain evidence="6">HZ-22</strain>
    </source>
</reference>
<feature type="signal peptide" evidence="3">
    <location>
        <begin position="1"/>
        <end position="22"/>
    </location>
</feature>
<keyword evidence="3" id="KW-0732">Signal</keyword>